<dbReference type="OrthoDB" id="412155at2759"/>
<feature type="domain" description="MAM" evidence="13">
    <location>
        <begin position="41"/>
        <end position="164"/>
    </location>
</feature>
<dbReference type="PANTHER" id="PTHR22722">
    <property type="entry name" value="LOW-DENSITY LIPOPROTEIN RECEPTOR-RELATED PROTEIN 2-RELATED"/>
    <property type="match status" value="1"/>
</dbReference>
<evidence type="ECO:0000256" key="7">
    <source>
        <dbReference type="ARBA" id="ARBA00023170"/>
    </source>
</evidence>
<evidence type="ECO:0000256" key="6">
    <source>
        <dbReference type="ARBA" id="ARBA00023157"/>
    </source>
</evidence>
<keyword evidence="16" id="KW-1185">Reference proteome</keyword>
<dbReference type="GO" id="GO:0005886">
    <property type="term" value="C:plasma membrane"/>
    <property type="evidence" value="ECO:0007669"/>
    <property type="project" value="TreeGrafter"/>
</dbReference>
<keyword evidence="8" id="KW-0325">Glycoprotein</keyword>
<evidence type="ECO:0000259" key="13">
    <source>
        <dbReference type="PROSITE" id="PS50060"/>
    </source>
</evidence>
<dbReference type="EMBL" id="JADDUC010000004">
    <property type="protein sequence ID" value="KAG0134630.1"/>
    <property type="molecule type" value="Genomic_DNA"/>
</dbReference>
<keyword evidence="5 11" id="KW-0472">Membrane</keyword>
<dbReference type="InterPro" id="IPR000742">
    <property type="entry name" value="EGF"/>
</dbReference>
<dbReference type="PROSITE" id="PS50060">
    <property type="entry name" value="MAM_2"/>
    <property type="match status" value="1"/>
</dbReference>
<dbReference type="InterPro" id="IPR013320">
    <property type="entry name" value="ConA-like_dom_sf"/>
</dbReference>
<dbReference type="Gene3D" id="4.10.400.10">
    <property type="entry name" value="Low-density Lipoprotein Receptor"/>
    <property type="match status" value="4"/>
</dbReference>
<reference evidence="15 16" key="2">
    <citation type="journal article" date="2021" name="J. Hered.">
        <title>Feather Gene Expression Elucidates the Developmental Basis of Plumage Iridescence in African Starlings.</title>
        <authorList>
            <person name="Rubenstein D.R."/>
            <person name="Corvelo A."/>
            <person name="MacManes M.D."/>
            <person name="Maia R."/>
            <person name="Narzisi G."/>
            <person name="Rousaki A."/>
            <person name="Vandenabeele P."/>
            <person name="Shawkey M.D."/>
            <person name="Solomon J."/>
        </authorList>
    </citation>
    <scope>NUCLEOTIDE SEQUENCE [LARGE SCALE GENOMIC DNA]</scope>
    <source>
        <strain evidence="15">SS15</strain>
    </source>
</reference>
<keyword evidence="6 9" id="KW-1015">Disulfide bond</keyword>
<dbReference type="InterPro" id="IPR000998">
    <property type="entry name" value="MAM_dom"/>
</dbReference>
<feature type="disulfide bond" evidence="10">
    <location>
        <begin position="241"/>
        <end position="256"/>
    </location>
</feature>
<organism evidence="14">
    <name type="scientific">Lamprotornis superbus</name>
    <dbReference type="NCBI Taxonomy" id="245042"/>
    <lineage>
        <taxon>Eukaryota</taxon>
        <taxon>Metazoa</taxon>
        <taxon>Chordata</taxon>
        <taxon>Craniata</taxon>
        <taxon>Vertebrata</taxon>
        <taxon>Euteleostomi</taxon>
        <taxon>Archelosauria</taxon>
        <taxon>Archosauria</taxon>
        <taxon>Dinosauria</taxon>
        <taxon>Saurischia</taxon>
        <taxon>Theropoda</taxon>
        <taxon>Coelurosauria</taxon>
        <taxon>Aves</taxon>
        <taxon>Neognathae</taxon>
        <taxon>Neoaves</taxon>
        <taxon>Telluraves</taxon>
        <taxon>Australaves</taxon>
        <taxon>Passeriformes</taxon>
        <taxon>Sturnidae</taxon>
        <taxon>Lamprotornis</taxon>
    </lineage>
</organism>
<dbReference type="InterPro" id="IPR023415">
    <property type="entry name" value="LDLR_class-A_CS"/>
</dbReference>
<reference evidence="14" key="1">
    <citation type="submission" date="2020-10" db="EMBL/GenBank/DDBJ databases">
        <title>Feather gene expression reveals the developmental basis of iridescence in African starlings.</title>
        <authorList>
            <person name="Rubenstein D.R."/>
        </authorList>
    </citation>
    <scope>NUCLEOTIDE SEQUENCE</scope>
    <source>
        <strain evidence="14">SS15</strain>
        <tissue evidence="14">Liver</tissue>
    </source>
</reference>
<keyword evidence="4 11" id="KW-1133">Transmembrane helix</keyword>
<feature type="domain" description="EGF-like" evidence="12">
    <location>
        <begin position="298"/>
        <end position="332"/>
    </location>
</feature>
<dbReference type="GO" id="GO:0043235">
    <property type="term" value="C:receptor complex"/>
    <property type="evidence" value="ECO:0007669"/>
    <property type="project" value="TreeGrafter"/>
</dbReference>
<evidence type="ECO:0000256" key="9">
    <source>
        <dbReference type="PROSITE-ProRule" id="PRU00076"/>
    </source>
</evidence>
<dbReference type="Proteomes" id="UP000618051">
    <property type="component" value="Unassembled WGS sequence"/>
</dbReference>
<evidence type="ECO:0000256" key="5">
    <source>
        <dbReference type="ARBA" id="ARBA00023136"/>
    </source>
</evidence>
<name>A0A835P246_9PASS</name>
<dbReference type="Gene3D" id="2.60.120.200">
    <property type="match status" value="1"/>
</dbReference>
<dbReference type="SMART" id="SM00137">
    <property type="entry name" value="MAM"/>
    <property type="match status" value="1"/>
</dbReference>
<keyword evidence="3" id="KW-0677">Repeat</keyword>
<accession>A0A835P246</accession>
<feature type="non-terminal residue" evidence="14">
    <location>
        <position position="456"/>
    </location>
</feature>
<comment type="caution">
    <text evidence="9">Lacks conserved residue(s) required for the propagation of feature annotation.</text>
</comment>
<evidence type="ECO:0000256" key="2">
    <source>
        <dbReference type="ARBA" id="ARBA00022692"/>
    </source>
</evidence>
<dbReference type="PROSITE" id="PS01209">
    <property type="entry name" value="LDLRA_1"/>
    <property type="match status" value="2"/>
</dbReference>
<dbReference type="PROSITE" id="PS00022">
    <property type="entry name" value="EGF_1"/>
    <property type="match status" value="1"/>
</dbReference>
<sequence length="456" mass="49973">LTDFVCGNKNCIESQFICDYKPDCEDLSDEADCSYYTSIPGSCNFETQDQEWTTVCGLTQDTTDDFDWNISNSAVTGQTDPHTDHTPGKGQSFLYVNSSSQKEGNRARITTSKFFPASTGVCRVRFWFWMFASRQTGILKVYTVEEHGMDILMWSSSRNEENKWMYGRPAGAACRGDEFACAYVHQCLSVAARCDGAEDCLDGSDEMNCPGEMPTAPSPGSCKDTEFLCPSQGCVLSLLQCDGVPDCHLREDEVGCPIKDCSNGSLLCASTNQCIPLSQRCDGIADCIDSSLDESGCSACPEEYCKNGGKCIIKDDIPLCQCGKGWKGNRCHISAKPLQPPTSNFRQNDIWIGLGIGFLLIKITAAALYFLLKKKVPEMKVQETAISSFANPLYKDLSSSGKEKSPGYATSSAVQISVSPWHEYPFNENVDATSFLNPLYGVAAEDMEKLCSSLKT</sequence>
<dbReference type="SUPFAM" id="SSF57196">
    <property type="entry name" value="EGF/Laminin"/>
    <property type="match status" value="1"/>
</dbReference>
<evidence type="ECO:0000313" key="14">
    <source>
        <dbReference type="EMBL" id="KAG0134630.1"/>
    </source>
</evidence>
<dbReference type="PRINTS" id="PR00261">
    <property type="entry name" value="LDLRECEPTOR"/>
</dbReference>
<dbReference type="InterPro" id="IPR051221">
    <property type="entry name" value="LDLR-related"/>
</dbReference>
<keyword evidence="7" id="KW-0675">Receptor</keyword>
<dbReference type="SUPFAM" id="SSF57424">
    <property type="entry name" value="LDL receptor-like module"/>
    <property type="match status" value="4"/>
</dbReference>
<dbReference type="InterPro" id="IPR002172">
    <property type="entry name" value="LDrepeatLR_classA_rpt"/>
</dbReference>
<feature type="disulfide bond" evidence="10">
    <location>
        <begin position="222"/>
        <end position="234"/>
    </location>
</feature>
<proteinExistence type="predicted"/>
<dbReference type="InterPro" id="IPR036055">
    <property type="entry name" value="LDL_receptor-like_sf"/>
</dbReference>
<feature type="transmembrane region" description="Helical" evidence="11">
    <location>
        <begin position="350"/>
        <end position="372"/>
    </location>
</feature>
<dbReference type="Pfam" id="PF00629">
    <property type="entry name" value="MAM"/>
    <property type="match status" value="1"/>
</dbReference>
<evidence type="ECO:0000256" key="3">
    <source>
        <dbReference type="ARBA" id="ARBA00022737"/>
    </source>
</evidence>
<feature type="disulfide bond" evidence="10">
    <location>
        <begin position="18"/>
        <end position="33"/>
    </location>
</feature>
<evidence type="ECO:0000256" key="10">
    <source>
        <dbReference type="PROSITE-ProRule" id="PRU00124"/>
    </source>
</evidence>
<dbReference type="EMBL" id="JADDUC020000001">
    <property type="protein sequence ID" value="KAI1242664.1"/>
    <property type="molecule type" value="Genomic_DNA"/>
</dbReference>
<dbReference type="AlphaFoldDB" id="A0A835P246"/>
<dbReference type="Gene3D" id="2.10.25.10">
    <property type="entry name" value="Laminin"/>
    <property type="match status" value="1"/>
</dbReference>
<dbReference type="PROSITE" id="PS50068">
    <property type="entry name" value="LDLRA_2"/>
    <property type="match status" value="4"/>
</dbReference>
<evidence type="ECO:0000313" key="16">
    <source>
        <dbReference type="Proteomes" id="UP000618051"/>
    </source>
</evidence>
<feature type="disulfide bond" evidence="9">
    <location>
        <begin position="322"/>
        <end position="331"/>
    </location>
</feature>
<evidence type="ECO:0000256" key="4">
    <source>
        <dbReference type="ARBA" id="ARBA00022989"/>
    </source>
</evidence>
<protein>
    <recommendedName>
        <fullName evidence="17">MALR1 protein</fullName>
    </recommendedName>
</protein>
<gene>
    <name evidence="15" type="ORF">IHE44_0000203</name>
    <name evidence="14" type="ORF">IHE44_007894</name>
</gene>
<evidence type="ECO:0000313" key="15">
    <source>
        <dbReference type="EMBL" id="KAI1242664.1"/>
    </source>
</evidence>
<dbReference type="CDD" id="cd00112">
    <property type="entry name" value="LDLa"/>
    <property type="match status" value="4"/>
</dbReference>
<feature type="disulfide bond" evidence="10">
    <location>
        <begin position="194"/>
        <end position="209"/>
    </location>
</feature>
<evidence type="ECO:0000256" key="11">
    <source>
        <dbReference type="SAM" id="Phobius"/>
    </source>
</evidence>
<dbReference type="SUPFAM" id="SSF49899">
    <property type="entry name" value="Concanavalin A-like lectins/glucanases"/>
    <property type="match status" value="1"/>
</dbReference>
<dbReference type="SMART" id="SM00192">
    <property type="entry name" value="LDLa"/>
    <property type="match status" value="4"/>
</dbReference>
<comment type="subcellular location">
    <subcellularLocation>
        <location evidence="1">Membrane</location>
        <topology evidence="1">Single-pass membrane protein</topology>
    </subcellularLocation>
</comment>
<evidence type="ECO:0000256" key="8">
    <source>
        <dbReference type="ARBA" id="ARBA00023180"/>
    </source>
</evidence>
<reference evidence="15" key="3">
    <citation type="submission" date="2022-01" db="EMBL/GenBank/DDBJ databases">
        <authorList>
            <person name="Rubenstein D.R."/>
        </authorList>
    </citation>
    <scope>NUCLEOTIDE SEQUENCE</scope>
    <source>
        <strain evidence="15">SS15</strain>
        <tissue evidence="15">Liver</tissue>
    </source>
</reference>
<dbReference type="CDD" id="cd06263">
    <property type="entry name" value="MAM"/>
    <property type="match status" value="1"/>
</dbReference>
<dbReference type="Pfam" id="PF00057">
    <property type="entry name" value="Ldl_recept_a"/>
    <property type="match status" value="4"/>
</dbReference>
<evidence type="ECO:0000259" key="12">
    <source>
        <dbReference type="PROSITE" id="PS50026"/>
    </source>
</evidence>
<evidence type="ECO:0008006" key="17">
    <source>
        <dbReference type="Google" id="ProtNLM"/>
    </source>
</evidence>
<dbReference type="PROSITE" id="PS50026">
    <property type="entry name" value="EGF_3"/>
    <property type="match status" value="1"/>
</dbReference>
<keyword evidence="2 11" id="KW-0812">Transmembrane</keyword>
<comment type="caution">
    <text evidence="14">The sequence shown here is derived from an EMBL/GenBank/DDBJ whole genome shotgun (WGS) entry which is preliminary data.</text>
</comment>
<feature type="disulfide bond" evidence="10">
    <location>
        <begin position="229"/>
        <end position="247"/>
    </location>
</feature>
<feature type="disulfide bond" evidence="10">
    <location>
        <begin position="6"/>
        <end position="24"/>
    </location>
</feature>
<dbReference type="PRINTS" id="PR00020">
    <property type="entry name" value="MAMDOMAIN"/>
</dbReference>
<keyword evidence="9" id="KW-0245">EGF-like domain</keyword>
<dbReference type="PROSITE" id="PS01186">
    <property type="entry name" value="EGF_2"/>
    <property type="match status" value="1"/>
</dbReference>
<evidence type="ECO:0000256" key="1">
    <source>
        <dbReference type="ARBA" id="ARBA00004167"/>
    </source>
</evidence>